<sequence>MRFLSPEFIPPRSRKLPLKFYVERQDMIERRKVLNIPEFYVGSILAVTVADPQMNGKQKKFTGICIERKGHGLGATFMLRNIIDGQGVEIKYDLYSPLIQEIQVLKLEKRVDDKLLYLRDALPEYSTIDVDMKPVLCLDIEVPVNLMQVKMRPRPWSKRWEQEKHNIKGINFDLYLTDKHKERAKKSARPWVKYDMLKIYDTSKIEKEILEEVRQKLSQPSRSST</sequence>
<accession>A0A8J6BL49</accession>
<dbReference type="Pfam" id="PF01245">
    <property type="entry name" value="Ribosomal_L19"/>
    <property type="match status" value="1"/>
</dbReference>
<dbReference type="PRINTS" id="PR00061">
    <property type="entry name" value="RIBOSOMALL19"/>
</dbReference>
<comment type="similarity">
    <text evidence="2">Belongs to the bacterial ribosomal protein bL19 family.</text>
</comment>
<keyword evidence="3" id="KW-0809">Transit peptide</keyword>
<keyword evidence="6" id="KW-0687">Ribonucleoprotein</keyword>
<comment type="subcellular location">
    <subcellularLocation>
        <location evidence="1">Mitochondrion</location>
    </subcellularLocation>
</comment>
<dbReference type="PANTHER" id="PTHR15680">
    <property type="entry name" value="RIBOSOMAL PROTEIN L19"/>
    <property type="match status" value="1"/>
</dbReference>
<keyword evidence="5" id="KW-0496">Mitochondrion</keyword>
<evidence type="ECO:0000256" key="3">
    <source>
        <dbReference type="ARBA" id="ARBA00022946"/>
    </source>
</evidence>
<dbReference type="PANTHER" id="PTHR15680:SF9">
    <property type="entry name" value="LARGE RIBOSOMAL SUBUNIT PROTEIN BL19M"/>
    <property type="match status" value="1"/>
</dbReference>
<evidence type="ECO:0000256" key="8">
    <source>
        <dbReference type="ARBA" id="ARBA00035359"/>
    </source>
</evidence>
<comment type="caution">
    <text evidence="9">The sequence shown here is derived from an EMBL/GenBank/DDBJ whole genome shotgun (WGS) entry which is preliminary data.</text>
</comment>
<dbReference type="InterPro" id="IPR038657">
    <property type="entry name" value="Ribosomal_bL19_sf"/>
</dbReference>
<evidence type="ECO:0000256" key="1">
    <source>
        <dbReference type="ARBA" id="ARBA00004173"/>
    </source>
</evidence>
<dbReference type="GO" id="GO:0006412">
    <property type="term" value="P:translation"/>
    <property type="evidence" value="ECO:0007669"/>
    <property type="project" value="InterPro"/>
</dbReference>
<reference evidence="9" key="1">
    <citation type="thesis" date="2020" institute="ProQuest LLC" country="789 East Eisenhower Parkway, Ann Arbor, MI, USA">
        <title>Comparative Genomics and Chromosome Evolution.</title>
        <authorList>
            <person name="Mudd A.B."/>
        </authorList>
    </citation>
    <scope>NUCLEOTIDE SEQUENCE</scope>
    <source>
        <strain evidence="9">HN-11 Male</strain>
        <tissue evidence="9">Kidney and liver</tissue>
    </source>
</reference>
<evidence type="ECO:0000256" key="4">
    <source>
        <dbReference type="ARBA" id="ARBA00022980"/>
    </source>
</evidence>
<dbReference type="Proteomes" id="UP000770717">
    <property type="component" value="Unassembled WGS sequence"/>
</dbReference>
<dbReference type="Gene3D" id="2.30.30.790">
    <property type="match status" value="1"/>
</dbReference>
<evidence type="ECO:0000256" key="5">
    <source>
        <dbReference type="ARBA" id="ARBA00023128"/>
    </source>
</evidence>
<dbReference type="EMBL" id="WNTK01003689">
    <property type="protein sequence ID" value="KAG9464943.1"/>
    <property type="molecule type" value="Genomic_DNA"/>
</dbReference>
<keyword evidence="4" id="KW-0689">Ribosomal protein</keyword>
<organism evidence="9 10">
    <name type="scientific">Eleutherodactylus coqui</name>
    <name type="common">Puerto Rican coqui</name>
    <dbReference type="NCBI Taxonomy" id="57060"/>
    <lineage>
        <taxon>Eukaryota</taxon>
        <taxon>Metazoa</taxon>
        <taxon>Chordata</taxon>
        <taxon>Craniata</taxon>
        <taxon>Vertebrata</taxon>
        <taxon>Euteleostomi</taxon>
        <taxon>Amphibia</taxon>
        <taxon>Batrachia</taxon>
        <taxon>Anura</taxon>
        <taxon>Neobatrachia</taxon>
        <taxon>Hyloidea</taxon>
        <taxon>Eleutherodactylidae</taxon>
        <taxon>Eleutherodactylinae</taxon>
        <taxon>Eleutherodactylus</taxon>
        <taxon>Eleutherodactylus</taxon>
    </lineage>
</organism>
<keyword evidence="10" id="KW-1185">Reference proteome</keyword>
<evidence type="ECO:0000256" key="7">
    <source>
        <dbReference type="ARBA" id="ARBA00035288"/>
    </source>
</evidence>
<dbReference type="InterPro" id="IPR008991">
    <property type="entry name" value="Translation_prot_SH3-like_sf"/>
</dbReference>
<dbReference type="OrthoDB" id="432645at2759"/>
<dbReference type="GO" id="GO:0005762">
    <property type="term" value="C:mitochondrial large ribosomal subunit"/>
    <property type="evidence" value="ECO:0007669"/>
    <property type="project" value="TreeGrafter"/>
</dbReference>
<evidence type="ECO:0000256" key="2">
    <source>
        <dbReference type="ARBA" id="ARBA00005781"/>
    </source>
</evidence>
<dbReference type="SUPFAM" id="SSF50104">
    <property type="entry name" value="Translation proteins SH3-like domain"/>
    <property type="match status" value="1"/>
</dbReference>
<evidence type="ECO:0000313" key="10">
    <source>
        <dbReference type="Proteomes" id="UP000770717"/>
    </source>
</evidence>
<gene>
    <name evidence="9" type="ORF">GDO78_019157</name>
</gene>
<dbReference type="AlphaFoldDB" id="A0A8J6BL49"/>
<name>A0A8J6BL49_ELECQ</name>
<proteinExistence type="inferred from homology"/>
<evidence type="ECO:0000313" key="9">
    <source>
        <dbReference type="EMBL" id="KAG9464943.1"/>
    </source>
</evidence>
<dbReference type="FunFam" id="2.30.30.790:FF:000002">
    <property type="entry name" value="39S ribosomal protein L19, mitochondrial"/>
    <property type="match status" value="1"/>
</dbReference>
<dbReference type="GO" id="GO:0003735">
    <property type="term" value="F:structural constituent of ribosome"/>
    <property type="evidence" value="ECO:0007669"/>
    <property type="project" value="InterPro"/>
</dbReference>
<protein>
    <recommendedName>
        <fullName evidence="7">Large ribosomal subunit protein bL19m</fullName>
    </recommendedName>
    <alternativeName>
        <fullName evidence="8">39S ribosomal protein L19, mitochondrial</fullName>
    </alternativeName>
</protein>
<evidence type="ECO:0000256" key="6">
    <source>
        <dbReference type="ARBA" id="ARBA00023274"/>
    </source>
</evidence>
<dbReference type="InterPro" id="IPR001857">
    <property type="entry name" value="Ribosomal_bL19"/>
</dbReference>